<dbReference type="GO" id="GO:0016491">
    <property type="term" value="F:oxidoreductase activity"/>
    <property type="evidence" value="ECO:0007669"/>
    <property type="project" value="UniProtKB-KW"/>
</dbReference>
<dbReference type="Pfam" id="PF01568">
    <property type="entry name" value="Molydop_binding"/>
    <property type="match status" value="1"/>
</dbReference>
<dbReference type="InterPro" id="IPR006657">
    <property type="entry name" value="MoPterin_dinucl-bd_dom"/>
</dbReference>
<dbReference type="GO" id="GO:0043546">
    <property type="term" value="F:molybdopterin cofactor binding"/>
    <property type="evidence" value="ECO:0007669"/>
    <property type="project" value="InterPro"/>
</dbReference>
<evidence type="ECO:0000313" key="6">
    <source>
        <dbReference type="Proteomes" id="UP001428774"/>
    </source>
</evidence>
<dbReference type="RefSeq" id="WP_347168363.1">
    <property type="nucleotide sequence ID" value="NZ_JBDNCH010000004.1"/>
</dbReference>
<dbReference type="InterPro" id="IPR050612">
    <property type="entry name" value="Prok_Mopterin_Oxidored"/>
</dbReference>
<dbReference type="PANTHER" id="PTHR43742:SF10">
    <property type="entry name" value="TRIMETHYLAMINE-N-OXIDE REDUCTASE 2"/>
    <property type="match status" value="1"/>
</dbReference>
<comment type="caution">
    <text evidence="5">The sequence shown here is derived from an EMBL/GenBank/DDBJ whole genome shotgun (WGS) entry which is preliminary data.</text>
</comment>
<dbReference type="AlphaFoldDB" id="A0AAW9SRH3"/>
<dbReference type="Gene3D" id="2.40.40.20">
    <property type="match status" value="1"/>
</dbReference>
<name>A0AAW9SRH3_9RHOB</name>
<dbReference type="SUPFAM" id="SSF50692">
    <property type="entry name" value="ADC-like"/>
    <property type="match status" value="1"/>
</dbReference>
<dbReference type="GO" id="GO:0009061">
    <property type="term" value="P:anaerobic respiration"/>
    <property type="evidence" value="ECO:0007669"/>
    <property type="project" value="TreeGrafter"/>
</dbReference>
<proteinExistence type="predicted"/>
<dbReference type="Proteomes" id="UP001428774">
    <property type="component" value="Unassembled WGS sequence"/>
</dbReference>
<dbReference type="GO" id="GO:0009055">
    <property type="term" value="F:electron transfer activity"/>
    <property type="evidence" value="ECO:0007669"/>
    <property type="project" value="TreeGrafter"/>
</dbReference>
<feature type="domain" description="Molybdopterin dinucleotide-binding" evidence="4">
    <location>
        <begin position="6"/>
        <end position="100"/>
    </location>
</feature>
<comment type="cofactor">
    <cofactor evidence="1">
        <name>Mo-bis(molybdopterin guanine dinucleotide)</name>
        <dbReference type="ChEBI" id="CHEBI:60539"/>
    </cofactor>
</comment>
<reference evidence="5 6" key="1">
    <citation type="submission" date="2024-05" db="EMBL/GenBank/DDBJ databases">
        <title>Genome sequence of Ponticoccus litoralis KCCM 90028.</title>
        <authorList>
            <person name="Kim J.M."/>
            <person name="Lee J.K."/>
            <person name="Choi B.J."/>
            <person name="Bayburt H."/>
            <person name="Baek J.H."/>
            <person name="Jeon C.O."/>
        </authorList>
    </citation>
    <scope>NUCLEOTIDE SEQUENCE [LARGE SCALE GENOMIC DNA]</scope>
    <source>
        <strain evidence="5 6">KCCM 90028</strain>
    </source>
</reference>
<sequence>MFSQSAKVNGYEPVRIGPDDAAERGIVDGALVELYNARGRCLCAAVLDDRLRRGVVQVSTGAWYAPDPHAPDLCRNGNPNVLTRDKGTSRLSQGCSAHTCLVRIRKFQSEGKVS</sequence>
<evidence type="ECO:0000256" key="2">
    <source>
        <dbReference type="ARBA" id="ARBA00022505"/>
    </source>
</evidence>
<accession>A0AAW9SRH3</accession>
<keyword evidence="2" id="KW-0500">Molybdenum</keyword>
<dbReference type="EMBL" id="JBDNCH010000004">
    <property type="protein sequence ID" value="MEN9063267.1"/>
    <property type="molecule type" value="Genomic_DNA"/>
</dbReference>
<evidence type="ECO:0000256" key="1">
    <source>
        <dbReference type="ARBA" id="ARBA00001942"/>
    </source>
</evidence>
<organism evidence="5 6">
    <name type="scientific">Ponticoccus litoralis</name>
    <dbReference type="NCBI Taxonomy" id="422297"/>
    <lineage>
        <taxon>Bacteria</taxon>
        <taxon>Pseudomonadati</taxon>
        <taxon>Pseudomonadota</taxon>
        <taxon>Alphaproteobacteria</taxon>
        <taxon>Rhodobacterales</taxon>
        <taxon>Roseobacteraceae</taxon>
        <taxon>Ponticoccus</taxon>
    </lineage>
</organism>
<keyword evidence="3" id="KW-0560">Oxidoreductase</keyword>
<evidence type="ECO:0000259" key="4">
    <source>
        <dbReference type="Pfam" id="PF01568"/>
    </source>
</evidence>
<dbReference type="GO" id="GO:0030151">
    <property type="term" value="F:molybdenum ion binding"/>
    <property type="evidence" value="ECO:0007669"/>
    <property type="project" value="TreeGrafter"/>
</dbReference>
<evidence type="ECO:0000256" key="3">
    <source>
        <dbReference type="ARBA" id="ARBA00023002"/>
    </source>
</evidence>
<keyword evidence="6" id="KW-1185">Reference proteome</keyword>
<protein>
    <submittedName>
        <fullName evidence="5">Molybdopterin dinucleotide binding domain-containing protein</fullName>
    </submittedName>
</protein>
<gene>
    <name evidence="5" type="ORF">ABFB10_22040</name>
</gene>
<evidence type="ECO:0000313" key="5">
    <source>
        <dbReference type="EMBL" id="MEN9063267.1"/>
    </source>
</evidence>
<dbReference type="PANTHER" id="PTHR43742">
    <property type="entry name" value="TRIMETHYLAMINE-N-OXIDE REDUCTASE"/>
    <property type="match status" value="1"/>
</dbReference>
<dbReference type="InterPro" id="IPR009010">
    <property type="entry name" value="Asp_de-COase-like_dom_sf"/>
</dbReference>
<dbReference type="GO" id="GO:0030288">
    <property type="term" value="C:outer membrane-bounded periplasmic space"/>
    <property type="evidence" value="ECO:0007669"/>
    <property type="project" value="TreeGrafter"/>
</dbReference>